<dbReference type="InterPro" id="IPR033690">
    <property type="entry name" value="Adenylat_kinase_CS"/>
</dbReference>
<dbReference type="InterPro" id="IPR027417">
    <property type="entry name" value="P-loop_NTPase"/>
</dbReference>
<evidence type="ECO:0000259" key="5">
    <source>
        <dbReference type="Pfam" id="PF05191"/>
    </source>
</evidence>
<keyword evidence="2" id="KW-0547">Nucleotide-binding</keyword>
<reference evidence="6" key="1">
    <citation type="submission" date="2013-08" db="EMBL/GenBank/DDBJ databases">
        <authorList>
            <person name="Mendez C."/>
            <person name="Richter M."/>
            <person name="Ferrer M."/>
            <person name="Sanchez J."/>
        </authorList>
    </citation>
    <scope>NUCLEOTIDE SEQUENCE</scope>
</reference>
<reference evidence="6" key="2">
    <citation type="journal article" date="2014" name="ISME J.">
        <title>Microbial stratification in low pH oxic and suboxic macroscopic growths along an acid mine drainage.</title>
        <authorList>
            <person name="Mendez-Garcia C."/>
            <person name="Mesa V."/>
            <person name="Sprenger R.R."/>
            <person name="Richter M."/>
            <person name="Diez M.S."/>
            <person name="Solano J."/>
            <person name="Bargiela R."/>
            <person name="Golyshina O.V."/>
            <person name="Manteca A."/>
            <person name="Ramos J.L."/>
            <person name="Gallego J.R."/>
            <person name="Llorente I."/>
            <person name="Martins Dos Santos V.A."/>
            <person name="Jensen O.N."/>
            <person name="Pelaez A.I."/>
            <person name="Sanchez J."/>
            <person name="Ferrer M."/>
        </authorList>
    </citation>
    <scope>NUCLEOTIDE SEQUENCE</scope>
</reference>
<evidence type="ECO:0000256" key="2">
    <source>
        <dbReference type="ARBA" id="ARBA00022741"/>
    </source>
</evidence>
<dbReference type="InterPro" id="IPR007862">
    <property type="entry name" value="Adenylate_kinase_lid-dom"/>
</dbReference>
<dbReference type="NCBIfam" id="NF001380">
    <property type="entry name" value="PRK00279.1-2"/>
    <property type="match status" value="1"/>
</dbReference>
<dbReference type="PANTHER" id="PTHR23359">
    <property type="entry name" value="NUCLEOTIDE KINASE"/>
    <property type="match status" value="1"/>
</dbReference>
<dbReference type="GO" id="GO:0005524">
    <property type="term" value="F:ATP binding"/>
    <property type="evidence" value="ECO:0007669"/>
    <property type="project" value="InterPro"/>
</dbReference>
<evidence type="ECO:0000256" key="3">
    <source>
        <dbReference type="ARBA" id="ARBA00022777"/>
    </source>
</evidence>
<dbReference type="AlphaFoldDB" id="T0ZNP7"/>
<evidence type="ECO:0000313" key="7">
    <source>
        <dbReference type="EMBL" id="EQD77188.1"/>
    </source>
</evidence>
<dbReference type="HAMAP" id="MF_00235">
    <property type="entry name" value="Adenylate_kinase_Adk"/>
    <property type="match status" value="1"/>
</dbReference>
<organism evidence="6">
    <name type="scientific">mine drainage metagenome</name>
    <dbReference type="NCBI Taxonomy" id="410659"/>
    <lineage>
        <taxon>unclassified sequences</taxon>
        <taxon>metagenomes</taxon>
        <taxon>ecological metagenomes</taxon>
    </lineage>
</organism>
<keyword evidence="3 6" id="KW-0418">Kinase</keyword>
<proteinExistence type="inferred from homology"/>
<dbReference type="Gene3D" id="3.40.50.300">
    <property type="entry name" value="P-loop containing nucleotide triphosphate hydrolases"/>
    <property type="match status" value="1"/>
</dbReference>
<dbReference type="NCBIfam" id="NF001381">
    <property type="entry name" value="PRK00279.1-3"/>
    <property type="match status" value="1"/>
</dbReference>
<dbReference type="InterPro" id="IPR006259">
    <property type="entry name" value="Adenyl_kin_sub"/>
</dbReference>
<dbReference type="InterPro" id="IPR000850">
    <property type="entry name" value="Adenylat/UMP-CMP_kin"/>
</dbReference>
<dbReference type="PRINTS" id="PR00094">
    <property type="entry name" value="ADENYLTKNASE"/>
</dbReference>
<sequence length="258" mass="29078">MTQPLQIVLIGAPGSGKGTQAKLLSEQYGIPQISTGDLLRQAVAQRHPLGLEARAIMDQGLLVSDEIVLGIIEDRLSRPDAQRGFLLDGFPRNLTQAKALGVVLRKTDRTLSCVLLFQVDTEYLIQRLAGRLTCPQCGAVYNRYTTTPRFDDQCDLCGTTLRHRSDDNEETVINRLRVYEAQTEPLIGFYREQNLLKEIDGEGSIASVFKRIRQAIDSVHRKPARPGPRRARALNTKPETPRKPRSTKRTIRNKPRRR</sequence>
<gene>
    <name evidence="7" type="ORF">B1B_01202</name>
    <name evidence="6" type="ORF">B2A_08939</name>
</gene>
<dbReference type="CDD" id="cd01428">
    <property type="entry name" value="ADK"/>
    <property type="match status" value="1"/>
</dbReference>
<feature type="compositionally biased region" description="Basic residues" evidence="4">
    <location>
        <begin position="243"/>
        <end position="258"/>
    </location>
</feature>
<feature type="compositionally biased region" description="Basic residues" evidence="4">
    <location>
        <begin position="221"/>
        <end position="232"/>
    </location>
</feature>
<dbReference type="GO" id="GO:0004017">
    <property type="term" value="F:AMP kinase activity"/>
    <property type="evidence" value="ECO:0007669"/>
    <property type="project" value="InterPro"/>
</dbReference>
<dbReference type="SUPFAM" id="SSF52540">
    <property type="entry name" value="P-loop containing nucleoside triphosphate hydrolases"/>
    <property type="match status" value="1"/>
</dbReference>
<dbReference type="EMBL" id="AUZY01000850">
    <property type="protein sequence ID" value="EQD77188.1"/>
    <property type="molecule type" value="Genomic_DNA"/>
</dbReference>
<dbReference type="NCBIfam" id="NF011100">
    <property type="entry name" value="PRK14527.1"/>
    <property type="match status" value="1"/>
</dbReference>
<accession>T0ZNP7</accession>
<dbReference type="EMBL" id="AUZZ01006451">
    <property type="protein sequence ID" value="EQD46303.1"/>
    <property type="molecule type" value="Genomic_DNA"/>
</dbReference>
<feature type="region of interest" description="Disordered" evidence="4">
    <location>
        <begin position="219"/>
        <end position="258"/>
    </location>
</feature>
<dbReference type="Pfam" id="PF05191">
    <property type="entry name" value="ADK_lid"/>
    <property type="match status" value="1"/>
</dbReference>
<keyword evidence="1 6" id="KW-0808">Transferase</keyword>
<dbReference type="Pfam" id="PF00406">
    <property type="entry name" value="ADK"/>
    <property type="match status" value="1"/>
</dbReference>
<dbReference type="EC" id="2.7.4.-" evidence="6"/>
<dbReference type="PROSITE" id="PS00113">
    <property type="entry name" value="ADENYLATE_KINASE"/>
    <property type="match status" value="1"/>
</dbReference>
<feature type="domain" description="Adenylate kinase active site lid" evidence="5">
    <location>
        <begin position="131"/>
        <end position="166"/>
    </location>
</feature>
<evidence type="ECO:0000256" key="1">
    <source>
        <dbReference type="ARBA" id="ARBA00022679"/>
    </source>
</evidence>
<comment type="caution">
    <text evidence="6">The sequence shown here is derived from an EMBL/GenBank/DDBJ whole genome shotgun (WGS) entry which is preliminary data.</text>
</comment>
<evidence type="ECO:0000313" key="6">
    <source>
        <dbReference type="EMBL" id="EQD46303.1"/>
    </source>
</evidence>
<name>T0ZNP7_9ZZZZ</name>
<dbReference type="NCBIfam" id="TIGR01351">
    <property type="entry name" value="adk"/>
    <property type="match status" value="1"/>
</dbReference>
<protein>
    <submittedName>
        <fullName evidence="6">Adenylate kinase</fullName>
        <ecNumber evidence="6">2.7.4.-</ecNumber>
    </submittedName>
</protein>
<evidence type="ECO:0000256" key="4">
    <source>
        <dbReference type="SAM" id="MobiDB-lite"/>
    </source>
</evidence>
<dbReference type="FunFam" id="3.40.50.300:FF:000106">
    <property type="entry name" value="Adenylate kinase mitochondrial"/>
    <property type="match status" value="1"/>
</dbReference>